<organism evidence="3 4">
    <name type="scientific">Candidatus Faecivivens stercoravium</name>
    <dbReference type="NCBI Taxonomy" id="2840803"/>
    <lineage>
        <taxon>Bacteria</taxon>
        <taxon>Bacillati</taxon>
        <taxon>Bacillota</taxon>
        <taxon>Clostridia</taxon>
        <taxon>Eubacteriales</taxon>
        <taxon>Oscillospiraceae</taxon>
        <taxon>Oscillospiraceae incertae sedis</taxon>
        <taxon>Candidatus Faecivivens</taxon>
    </lineage>
</organism>
<dbReference type="InterPro" id="IPR001296">
    <property type="entry name" value="Glyco_trans_1"/>
</dbReference>
<comment type="caution">
    <text evidence="3">The sequence shown here is derived from an EMBL/GenBank/DDBJ whole genome shotgun (WGS) entry which is preliminary data.</text>
</comment>
<feature type="region of interest" description="Disordered" evidence="1">
    <location>
        <begin position="438"/>
        <end position="560"/>
    </location>
</feature>
<dbReference type="PANTHER" id="PTHR45947">
    <property type="entry name" value="SULFOQUINOVOSYL TRANSFERASE SQD2"/>
    <property type="match status" value="1"/>
</dbReference>
<evidence type="ECO:0000313" key="4">
    <source>
        <dbReference type="Proteomes" id="UP000824241"/>
    </source>
</evidence>
<dbReference type="GO" id="GO:0016757">
    <property type="term" value="F:glycosyltransferase activity"/>
    <property type="evidence" value="ECO:0007669"/>
    <property type="project" value="InterPro"/>
</dbReference>
<evidence type="ECO:0000256" key="1">
    <source>
        <dbReference type="SAM" id="MobiDB-lite"/>
    </source>
</evidence>
<reference evidence="3" key="2">
    <citation type="journal article" date="2021" name="PeerJ">
        <title>Extensive microbial diversity within the chicken gut microbiome revealed by metagenomics and culture.</title>
        <authorList>
            <person name="Gilroy R."/>
            <person name="Ravi A."/>
            <person name="Getino M."/>
            <person name="Pursley I."/>
            <person name="Horton D.L."/>
            <person name="Alikhan N.F."/>
            <person name="Baker D."/>
            <person name="Gharbi K."/>
            <person name="Hall N."/>
            <person name="Watson M."/>
            <person name="Adriaenssens E.M."/>
            <person name="Foster-Nyarko E."/>
            <person name="Jarju S."/>
            <person name="Secka A."/>
            <person name="Antonio M."/>
            <person name="Oren A."/>
            <person name="Chaudhuri R.R."/>
            <person name="La Ragione R."/>
            <person name="Hildebrand F."/>
            <person name="Pallen M.J."/>
        </authorList>
    </citation>
    <scope>NUCLEOTIDE SEQUENCE</scope>
    <source>
        <strain evidence="3">CHK189-12415</strain>
    </source>
</reference>
<dbReference type="Proteomes" id="UP000824241">
    <property type="component" value="Unassembled WGS sequence"/>
</dbReference>
<evidence type="ECO:0000313" key="3">
    <source>
        <dbReference type="EMBL" id="HIR60829.1"/>
    </source>
</evidence>
<dbReference type="Pfam" id="PF00534">
    <property type="entry name" value="Glycos_transf_1"/>
    <property type="match status" value="1"/>
</dbReference>
<feature type="compositionally biased region" description="Acidic residues" evidence="1">
    <location>
        <begin position="522"/>
        <end position="540"/>
    </location>
</feature>
<dbReference type="PANTHER" id="PTHR45947:SF3">
    <property type="entry name" value="SULFOQUINOVOSYL TRANSFERASE SQD2"/>
    <property type="match status" value="1"/>
</dbReference>
<dbReference type="AlphaFoldDB" id="A0A9D1DXX5"/>
<accession>A0A9D1DXX5</accession>
<feature type="compositionally biased region" description="Basic and acidic residues" evidence="1">
    <location>
        <begin position="549"/>
        <end position="560"/>
    </location>
</feature>
<feature type="compositionally biased region" description="Basic and acidic residues" evidence="1">
    <location>
        <begin position="500"/>
        <end position="513"/>
    </location>
</feature>
<dbReference type="Gene3D" id="3.40.50.2000">
    <property type="entry name" value="Glycogen Phosphorylase B"/>
    <property type="match status" value="2"/>
</dbReference>
<feature type="compositionally biased region" description="Acidic residues" evidence="1">
    <location>
        <begin position="439"/>
        <end position="499"/>
    </location>
</feature>
<dbReference type="EMBL" id="DVHA01000151">
    <property type="protein sequence ID" value="HIR60829.1"/>
    <property type="molecule type" value="Genomic_DNA"/>
</dbReference>
<evidence type="ECO:0000259" key="2">
    <source>
        <dbReference type="Pfam" id="PF00534"/>
    </source>
</evidence>
<protein>
    <submittedName>
        <fullName evidence="3">Glycosyltransferase</fullName>
    </submittedName>
</protein>
<proteinExistence type="predicted"/>
<feature type="domain" description="Glycosyl transferase family 1" evidence="2">
    <location>
        <begin position="241"/>
        <end position="380"/>
    </location>
</feature>
<dbReference type="SUPFAM" id="SSF53756">
    <property type="entry name" value="UDP-Glycosyltransferase/glycogen phosphorylase"/>
    <property type="match status" value="1"/>
</dbReference>
<gene>
    <name evidence="3" type="ORF">IAB37_04565</name>
</gene>
<sequence length="560" mass="63168">MARKPQNLILVTEHYPCSNQESFLETEIPYLARFFNVHVVTRAVDERMSRILPNGVTFSRPVTHGGKLYRGWIRFVCRMSRSYRLERRAAQEEGRWNRVSAAHALDALVESELLRRYILTLPVLQDERPLVIYSANFNDYLYGLCRIKEMGKDIHVAARCHRANMFDPQTGERRETLNALVNEQIDALYFTSEERRSVYVHHFTDGSSPGKYRVAPLGVPEPLVLLDPPEEDYVLQIVTCSPVEADKRLPLLIEAMSRMKVGVFEWVHIGDGSQREAVEKLAAEKLGDKPGIKYQFLGFMSQEERYQYYAEHRLDVFLSVSSSESVPSLMLEAMANRIFVCATAVDGVTDVLSNETGLLMPENPTVEQLTAFLEMLCSMDKEKFAARAKLGYDCWQQWFNADENCLAFATELSAVEDIQPDEPPKEQRRLFHSWKPEEQAAEVEAEMEAAEAEAAEEAEEPEEAEPAAESSEPAEEPAPADEPEEPEAEPAEAAPEEIPEGPRPDEPADEAARELLSMIDEIVPEEPQQPDEPETPEPAEEPAGTSETAEEKPAAPSEKP</sequence>
<name>A0A9D1DXX5_9FIRM</name>
<dbReference type="InterPro" id="IPR050194">
    <property type="entry name" value="Glycosyltransferase_grp1"/>
</dbReference>
<reference evidence="3" key="1">
    <citation type="submission" date="2020-10" db="EMBL/GenBank/DDBJ databases">
        <authorList>
            <person name="Gilroy R."/>
        </authorList>
    </citation>
    <scope>NUCLEOTIDE SEQUENCE</scope>
    <source>
        <strain evidence="3">CHK189-12415</strain>
    </source>
</reference>